<evidence type="ECO:0000256" key="1">
    <source>
        <dbReference type="SAM" id="SignalP"/>
    </source>
</evidence>
<name>A0A809SD30_9BACT</name>
<dbReference type="EMBL" id="AP021858">
    <property type="protein sequence ID" value="BBO22714.1"/>
    <property type="molecule type" value="Genomic_DNA"/>
</dbReference>
<accession>A0A809SD30</accession>
<dbReference type="Pfam" id="PF07589">
    <property type="entry name" value="PEP-CTERM"/>
    <property type="match status" value="1"/>
</dbReference>
<dbReference type="AlphaFoldDB" id="A0A809SD30"/>
<evidence type="ECO:0000259" key="2">
    <source>
        <dbReference type="Pfam" id="PF07589"/>
    </source>
</evidence>
<protein>
    <recommendedName>
        <fullName evidence="2">Ice-binding protein C-terminal domain-containing protein</fullName>
    </recommendedName>
</protein>
<gene>
    <name evidence="3" type="ORF">NPRO_03090</name>
</gene>
<feature type="signal peptide" evidence="1">
    <location>
        <begin position="1"/>
        <end position="19"/>
    </location>
</feature>
<feature type="domain" description="Ice-binding protein C-terminal" evidence="2">
    <location>
        <begin position="301"/>
        <end position="322"/>
    </location>
</feature>
<sequence length="323" mass="33814">MNRFFALACAAAFPLAATAQIYFSDDFEVDPTTNYSFNSSVAGDLPANNLNNEANYFFDYSSVGIPLAPNSAAGGTRGLKMETNVIGSGVFSGFSTSPLGLSLSGDYTLYFDAWINFQGPFPGGGSGTTQMLFAGIGVAATATQFPGTNINGVGFSATGDGGTSADYRAYTAVGSPLDPSTGVYAAGSHSTARNNTDPYYAGFVGTVPAAQTAWANGQGFFDQTGSTNPGAQGMAWRRWKIQKTGTSASWYIDGLRIATVDNINFTGDNFYVGMFDINASSSTQTISRDLLFGLVDNVQVVPEPTSLVALGLGAAALLRRRRK</sequence>
<proteinExistence type="predicted"/>
<dbReference type="Proteomes" id="UP000662873">
    <property type="component" value="Chromosome"/>
</dbReference>
<feature type="chain" id="PRO_5035295019" description="Ice-binding protein C-terminal domain-containing protein" evidence="1">
    <location>
        <begin position="20"/>
        <end position="323"/>
    </location>
</feature>
<evidence type="ECO:0000313" key="3">
    <source>
        <dbReference type="EMBL" id="BBO22714.1"/>
    </source>
</evidence>
<keyword evidence="1" id="KW-0732">Signal</keyword>
<dbReference type="NCBIfam" id="TIGR02595">
    <property type="entry name" value="PEP_CTERM"/>
    <property type="match status" value="1"/>
</dbReference>
<organism evidence="3 4">
    <name type="scientific">Candidatus Nitrosymbiomonas proteolyticus</name>
    <dbReference type="NCBI Taxonomy" id="2608984"/>
    <lineage>
        <taxon>Bacteria</taxon>
        <taxon>Bacillati</taxon>
        <taxon>Armatimonadota</taxon>
        <taxon>Armatimonadota incertae sedis</taxon>
        <taxon>Candidatus Nitrosymbiomonas</taxon>
    </lineage>
</organism>
<dbReference type="InterPro" id="IPR013424">
    <property type="entry name" value="Ice-binding_C"/>
</dbReference>
<evidence type="ECO:0000313" key="4">
    <source>
        <dbReference type="Proteomes" id="UP000662873"/>
    </source>
</evidence>
<dbReference type="KEGG" id="npy:NPRO_03090"/>
<reference evidence="3" key="1">
    <citation type="journal article" name="DNA Res.">
        <title>The physiological potential of anammox bacteria as revealed by their core genome structure.</title>
        <authorList>
            <person name="Okubo T."/>
            <person name="Toyoda A."/>
            <person name="Fukuhara K."/>
            <person name="Uchiyama I."/>
            <person name="Harigaya Y."/>
            <person name="Kuroiwa M."/>
            <person name="Suzuki T."/>
            <person name="Murakami Y."/>
            <person name="Suwa Y."/>
            <person name="Takami H."/>
        </authorList>
    </citation>
    <scope>NUCLEOTIDE SEQUENCE</scope>
    <source>
        <strain evidence="3">317325-2</strain>
    </source>
</reference>